<evidence type="ECO:0000256" key="5">
    <source>
        <dbReference type="HAMAP-Rule" id="MF_01114"/>
    </source>
</evidence>
<dbReference type="PANTHER" id="PTHR33602:SF1">
    <property type="entry name" value="REGULATORY PROTEIN RECX FAMILY PROTEIN"/>
    <property type="match status" value="1"/>
</dbReference>
<evidence type="ECO:0000256" key="1">
    <source>
        <dbReference type="ARBA" id="ARBA00004496"/>
    </source>
</evidence>
<evidence type="ECO:0000256" key="3">
    <source>
        <dbReference type="ARBA" id="ARBA00018111"/>
    </source>
</evidence>
<dbReference type="InterPro" id="IPR053926">
    <property type="entry name" value="RecX_HTH_1st"/>
</dbReference>
<evidence type="ECO:0000256" key="6">
    <source>
        <dbReference type="SAM" id="MobiDB-lite"/>
    </source>
</evidence>
<comment type="subcellular location">
    <subcellularLocation>
        <location evidence="1 5">Cytoplasm</location>
    </subcellularLocation>
</comment>
<sequence>MTDQKLEALRETLAKYEAGELTSELFGGGAETAEEDQPHGQQGEKTPQQTSGGGGDEYSKARALVLRKLTGSPKSRHQLAEALREKEFSEETIAEVLDRMEEVQLVNDAEFAHTWVRIRHELKGLGAAALRRELQDKGVGAEDIESALQQLTAEDEQSAARELIENKLRGVVIPTGTGPEDRKERDKLTRRLVSMLGRRGHSPGAAIQLVREAIEERAA</sequence>
<accession>A0A7X8TLF8</accession>
<comment type="caution">
    <text evidence="9">The sequence shown here is derived from an EMBL/GenBank/DDBJ whole genome shotgun (WGS) entry which is preliminary data.</text>
</comment>
<feature type="compositionally biased region" description="Polar residues" evidence="6">
    <location>
        <begin position="39"/>
        <end position="50"/>
    </location>
</feature>
<evidence type="ECO:0000256" key="2">
    <source>
        <dbReference type="ARBA" id="ARBA00009695"/>
    </source>
</evidence>
<keyword evidence="4 5" id="KW-0963">Cytoplasm</keyword>
<dbReference type="InterPro" id="IPR036388">
    <property type="entry name" value="WH-like_DNA-bd_sf"/>
</dbReference>
<dbReference type="GO" id="GO:0005737">
    <property type="term" value="C:cytoplasm"/>
    <property type="evidence" value="ECO:0007669"/>
    <property type="project" value="UniProtKB-SubCell"/>
</dbReference>
<comment type="similarity">
    <text evidence="2 5">Belongs to the RecX family.</text>
</comment>
<evidence type="ECO:0000259" key="7">
    <source>
        <dbReference type="Pfam" id="PF02631"/>
    </source>
</evidence>
<keyword evidence="10" id="KW-1185">Reference proteome</keyword>
<evidence type="ECO:0000313" key="9">
    <source>
        <dbReference type="EMBL" id="NLS10955.1"/>
    </source>
</evidence>
<dbReference type="Proteomes" id="UP000523139">
    <property type="component" value="Unassembled WGS sequence"/>
</dbReference>
<comment type="function">
    <text evidence="5">Modulates RecA activity.</text>
</comment>
<dbReference type="RefSeq" id="WP_168888441.1">
    <property type="nucleotide sequence ID" value="NZ_JABAHY010000018.1"/>
</dbReference>
<dbReference type="HAMAP" id="MF_01114">
    <property type="entry name" value="RecX"/>
    <property type="match status" value="1"/>
</dbReference>
<dbReference type="PANTHER" id="PTHR33602">
    <property type="entry name" value="REGULATORY PROTEIN RECX FAMILY PROTEIN"/>
    <property type="match status" value="1"/>
</dbReference>
<dbReference type="AlphaFoldDB" id="A0A7X8TLF8"/>
<dbReference type="InterPro" id="IPR003783">
    <property type="entry name" value="Regulatory_RecX"/>
</dbReference>
<dbReference type="Pfam" id="PF02631">
    <property type="entry name" value="RecX_HTH2"/>
    <property type="match status" value="1"/>
</dbReference>
<dbReference type="GO" id="GO:0006282">
    <property type="term" value="P:regulation of DNA repair"/>
    <property type="evidence" value="ECO:0007669"/>
    <property type="project" value="UniProtKB-UniRule"/>
</dbReference>
<feature type="domain" description="RecX second three-helical" evidence="7">
    <location>
        <begin position="107"/>
        <end position="148"/>
    </location>
</feature>
<protein>
    <recommendedName>
        <fullName evidence="3 5">Regulatory protein RecX</fullName>
    </recommendedName>
</protein>
<dbReference type="EMBL" id="JABAHY010000018">
    <property type="protein sequence ID" value="NLS10955.1"/>
    <property type="molecule type" value="Genomic_DNA"/>
</dbReference>
<dbReference type="Pfam" id="PF21982">
    <property type="entry name" value="RecX_HTH1"/>
    <property type="match status" value="1"/>
</dbReference>
<feature type="domain" description="RecX first three-helical" evidence="8">
    <location>
        <begin position="61"/>
        <end position="100"/>
    </location>
</feature>
<name>A0A7X8TLF8_9MICC</name>
<dbReference type="Gene3D" id="1.10.10.10">
    <property type="entry name" value="Winged helix-like DNA-binding domain superfamily/Winged helix DNA-binding domain"/>
    <property type="match status" value="2"/>
</dbReference>
<evidence type="ECO:0000259" key="8">
    <source>
        <dbReference type="Pfam" id="PF21982"/>
    </source>
</evidence>
<feature type="region of interest" description="Disordered" evidence="6">
    <location>
        <begin position="20"/>
        <end position="58"/>
    </location>
</feature>
<proteinExistence type="inferred from homology"/>
<reference evidence="9 10" key="1">
    <citation type="submission" date="2020-04" db="EMBL/GenBank/DDBJ databases">
        <title>Nesterenkonia sp. nov., isolated from marine sediment.</title>
        <authorList>
            <person name="Zhang G."/>
        </authorList>
    </citation>
    <scope>NUCLEOTIDE SEQUENCE [LARGE SCALE GENOMIC DNA]</scope>
    <source>
        <strain evidence="9 10">MY13</strain>
    </source>
</reference>
<gene>
    <name evidence="5" type="primary">recX</name>
    <name evidence="9" type="ORF">HGQ17_13315</name>
</gene>
<organism evidence="9 10">
    <name type="scientific">Nesterenkonia sedimenti</name>
    <dbReference type="NCBI Taxonomy" id="1463632"/>
    <lineage>
        <taxon>Bacteria</taxon>
        <taxon>Bacillati</taxon>
        <taxon>Actinomycetota</taxon>
        <taxon>Actinomycetes</taxon>
        <taxon>Micrococcales</taxon>
        <taxon>Micrococcaceae</taxon>
        <taxon>Nesterenkonia</taxon>
    </lineage>
</organism>
<dbReference type="InterPro" id="IPR053924">
    <property type="entry name" value="RecX_HTH_2nd"/>
</dbReference>
<evidence type="ECO:0000256" key="4">
    <source>
        <dbReference type="ARBA" id="ARBA00022490"/>
    </source>
</evidence>
<evidence type="ECO:0000313" key="10">
    <source>
        <dbReference type="Proteomes" id="UP000523139"/>
    </source>
</evidence>